<organism evidence="2 3">
    <name type="scientific">Helianthus annuus</name>
    <name type="common">Common sunflower</name>
    <dbReference type="NCBI Taxonomy" id="4232"/>
    <lineage>
        <taxon>Eukaryota</taxon>
        <taxon>Viridiplantae</taxon>
        <taxon>Streptophyta</taxon>
        <taxon>Embryophyta</taxon>
        <taxon>Tracheophyta</taxon>
        <taxon>Spermatophyta</taxon>
        <taxon>Magnoliopsida</taxon>
        <taxon>eudicotyledons</taxon>
        <taxon>Gunneridae</taxon>
        <taxon>Pentapetalae</taxon>
        <taxon>asterids</taxon>
        <taxon>campanulids</taxon>
        <taxon>Asterales</taxon>
        <taxon>Asteraceae</taxon>
        <taxon>Asteroideae</taxon>
        <taxon>Heliantheae alliance</taxon>
        <taxon>Heliantheae</taxon>
        <taxon>Helianthus</taxon>
    </lineage>
</organism>
<dbReference type="EMBL" id="MNCJ02000330">
    <property type="protein sequence ID" value="KAF5765877.1"/>
    <property type="molecule type" value="Genomic_DNA"/>
</dbReference>
<evidence type="ECO:0000313" key="2">
    <source>
        <dbReference type="EMBL" id="OTF95843.1"/>
    </source>
</evidence>
<evidence type="ECO:0000313" key="3">
    <source>
        <dbReference type="Proteomes" id="UP000215914"/>
    </source>
</evidence>
<dbReference type="AlphaFoldDB" id="A0A251SAR8"/>
<dbReference type="Proteomes" id="UP000215914">
    <property type="component" value="Chromosome 15"/>
</dbReference>
<keyword evidence="3" id="KW-1185">Reference proteome</keyword>
<name>A0A251SAR8_HELAN</name>
<accession>A0A251SAR8</accession>
<proteinExistence type="predicted"/>
<dbReference type="EMBL" id="CM007904">
    <property type="protein sequence ID" value="OTF95843.1"/>
    <property type="molecule type" value="Genomic_DNA"/>
</dbReference>
<reference evidence="1" key="3">
    <citation type="submission" date="2020-06" db="EMBL/GenBank/DDBJ databases">
        <title>Helianthus annuus Genome sequencing and assembly Release 2.</title>
        <authorList>
            <person name="Gouzy J."/>
            <person name="Langlade N."/>
            <person name="Munos S."/>
        </authorList>
    </citation>
    <scope>NUCLEOTIDE SEQUENCE</scope>
    <source>
        <tissue evidence="1">Leaves</tissue>
    </source>
</reference>
<sequence length="67" mass="7668">MPPHIDLSGKINGSKYGLRRGAHTHFFTRLYKVCNNPNSSVFSFTPFLDAHTFFYKNPVSLLLQPLQ</sequence>
<evidence type="ECO:0000313" key="1">
    <source>
        <dbReference type="EMBL" id="KAF5765877.1"/>
    </source>
</evidence>
<reference evidence="2" key="2">
    <citation type="submission" date="2017-02" db="EMBL/GenBank/DDBJ databases">
        <title>Sunflower complete genome.</title>
        <authorList>
            <person name="Langlade N."/>
            <person name="Munos S."/>
        </authorList>
    </citation>
    <scope>NUCLEOTIDE SEQUENCE [LARGE SCALE GENOMIC DNA]</scope>
    <source>
        <tissue evidence="2">Leaves</tissue>
    </source>
</reference>
<dbReference type="InParanoid" id="A0A251SAR8"/>
<protein>
    <submittedName>
        <fullName evidence="2">Uncharacterized protein</fullName>
    </submittedName>
</protein>
<reference evidence="1 3" key="1">
    <citation type="journal article" date="2017" name="Nature">
        <title>The sunflower genome provides insights into oil metabolism, flowering and Asterid evolution.</title>
        <authorList>
            <person name="Badouin H."/>
            <person name="Gouzy J."/>
            <person name="Grassa C.J."/>
            <person name="Murat F."/>
            <person name="Staton S.E."/>
            <person name="Cottret L."/>
            <person name="Lelandais-Briere C."/>
            <person name="Owens G.L."/>
            <person name="Carrere S."/>
            <person name="Mayjonade B."/>
            <person name="Legrand L."/>
            <person name="Gill N."/>
            <person name="Kane N.C."/>
            <person name="Bowers J.E."/>
            <person name="Hubner S."/>
            <person name="Bellec A."/>
            <person name="Berard A."/>
            <person name="Berges H."/>
            <person name="Blanchet N."/>
            <person name="Boniface M.C."/>
            <person name="Brunel D."/>
            <person name="Catrice O."/>
            <person name="Chaidir N."/>
            <person name="Claudel C."/>
            <person name="Donnadieu C."/>
            <person name="Faraut T."/>
            <person name="Fievet G."/>
            <person name="Helmstetter N."/>
            <person name="King M."/>
            <person name="Knapp S.J."/>
            <person name="Lai Z."/>
            <person name="Le Paslier M.C."/>
            <person name="Lippi Y."/>
            <person name="Lorenzon L."/>
            <person name="Mandel J.R."/>
            <person name="Marage G."/>
            <person name="Marchand G."/>
            <person name="Marquand E."/>
            <person name="Bret-Mestries E."/>
            <person name="Morien E."/>
            <person name="Nambeesan S."/>
            <person name="Nguyen T."/>
            <person name="Pegot-Espagnet P."/>
            <person name="Pouilly N."/>
            <person name="Raftis F."/>
            <person name="Sallet E."/>
            <person name="Schiex T."/>
            <person name="Thomas J."/>
            <person name="Vandecasteele C."/>
            <person name="Vares D."/>
            <person name="Vear F."/>
            <person name="Vautrin S."/>
            <person name="Crespi M."/>
            <person name="Mangin B."/>
            <person name="Burke J.M."/>
            <person name="Salse J."/>
            <person name="Munos S."/>
            <person name="Vincourt P."/>
            <person name="Rieseberg L.H."/>
            <person name="Langlade N.B."/>
        </authorList>
    </citation>
    <scope>NUCLEOTIDE SEQUENCE [LARGE SCALE GENOMIC DNA]</scope>
    <source>
        <strain evidence="3">cv. SF193</strain>
        <tissue evidence="1">Leaves</tissue>
    </source>
</reference>
<gene>
    <name evidence="2" type="ORF">HannXRQ_Chr15g0487521</name>
    <name evidence="1" type="ORF">HanXRQr2_Chr15g0708781</name>
</gene>
<dbReference type="Gramene" id="mRNA:HanXRQr2_Chr15g0708781">
    <property type="protein sequence ID" value="CDS:HanXRQr2_Chr15g0708781.1"/>
    <property type="gene ID" value="HanXRQr2_Chr15g0708781"/>
</dbReference>